<sequence>MKVALWQRLTGWLAFLSNGEAGQQDTQRVMEAILPVASLYGVDIGNVETRWFRHDKTYWSDAGREKPTGTRCALCSKRLPEVAATQDAPPQPRQF</sequence>
<comment type="caution">
    <text evidence="1">The sequence shown here is derived from an EMBL/GenBank/DDBJ whole genome shotgun (WGS) entry which is preliminary data.</text>
</comment>
<organism evidence="1 2">
    <name type="scientific">Klebsiella variicola</name>
    <dbReference type="NCBI Taxonomy" id="244366"/>
    <lineage>
        <taxon>Bacteria</taxon>
        <taxon>Pseudomonadati</taxon>
        <taxon>Pseudomonadota</taxon>
        <taxon>Gammaproteobacteria</taxon>
        <taxon>Enterobacterales</taxon>
        <taxon>Enterobacteriaceae</taxon>
        <taxon>Klebsiella/Raoultella group</taxon>
        <taxon>Klebsiella</taxon>
        <taxon>Klebsiella pneumoniae complex</taxon>
    </lineage>
</organism>
<evidence type="ECO:0000313" key="1">
    <source>
        <dbReference type="EMBL" id="STS88612.1"/>
    </source>
</evidence>
<proteinExistence type="predicted"/>
<evidence type="ECO:0000313" key="2">
    <source>
        <dbReference type="Proteomes" id="UP000254545"/>
    </source>
</evidence>
<name>A0A7H4ME62_KLEVA</name>
<dbReference type="AlphaFoldDB" id="A0A7H4ME62"/>
<dbReference type="Proteomes" id="UP000254545">
    <property type="component" value="Unassembled WGS sequence"/>
</dbReference>
<accession>A0A7H4ME62</accession>
<gene>
    <name evidence="1" type="ORF">NCTC9177_02468</name>
</gene>
<protein>
    <submittedName>
        <fullName evidence="1">DNA polymerase IV</fullName>
    </submittedName>
</protein>
<reference evidence="1 2" key="1">
    <citation type="submission" date="2018-06" db="EMBL/GenBank/DDBJ databases">
        <authorList>
            <consortium name="Pathogen Informatics"/>
            <person name="Doyle S."/>
        </authorList>
    </citation>
    <scope>NUCLEOTIDE SEQUENCE [LARGE SCALE GENOMIC DNA]</scope>
    <source>
        <strain evidence="1 2">NCTC9177</strain>
    </source>
</reference>
<dbReference type="EMBL" id="UGKR01000003">
    <property type="protein sequence ID" value="STS88612.1"/>
    <property type="molecule type" value="Genomic_DNA"/>
</dbReference>